<evidence type="ECO:0000313" key="3">
    <source>
        <dbReference type="EMBL" id="RLJ59307.1"/>
    </source>
</evidence>
<protein>
    <submittedName>
        <fullName evidence="3">Calcineurin-like phosphoesterase family protein</fullName>
    </submittedName>
</protein>
<feature type="domain" description="Calcineurin-like phosphoesterase" evidence="2">
    <location>
        <begin position="38"/>
        <end position="216"/>
    </location>
</feature>
<evidence type="ECO:0000259" key="2">
    <source>
        <dbReference type="Pfam" id="PF12850"/>
    </source>
</evidence>
<proteinExistence type="inferred from homology"/>
<accession>A0A497WU60</accession>
<organism evidence="3 4">
    <name type="scientific">Litoreibacter meonggei</name>
    <dbReference type="NCBI Taxonomy" id="1049199"/>
    <lineage>
        <taxon>Bacteria</taxon>
        <taxon>Pseudomonadati</taxon>
        <taxon>Pseudomonadota</taxon>
        <taxon>Alphaproteobacteria</taxon>
        <taxon>Rhodobacterales</taxon>
        <taxon>Roseobacteraceae</taxon>
        <taxon>Litoreibacter</taxon>
    </lineage>
</organism>
<dbReference type="Gene3D" id="3.60.21.10">
    <property type="match status" value="1"/>
</dbReference>
<dbReference type="InterPro" id="IPR024654">
    <property type="entry name" value="Calcineurin-like_PHP_lpxH"/>
</dbReference>
<keyword evidence="4" id="KW-1185">Reference proteome</keyword>
<dbReference type="OrthoDB" id="9813918at2"/>
<name>A0A497WU60_9RHOB</name>
<dbReference type="SUPFAM" id="SSF56300">
    <property type="entry name" value="Metallo-dependent phosphatases"/>
    <property type="match status" value="1"/>
</dbReference>
<reference evidence="3 4" key="1">
    <citation type="submission" date="2018-10" db="EMBL/GenBank/DDBJ databases">
        <title>Genomic Encyclopedia of Archaeal and Bacterial Type Strains, Phase II (KMG-II): from individual species to whole genera.</title>
        <authorList>
            <person name="Goeker M."/>
        </authorList>
    </citation>
    <scope>NUCLEOTIDE SEQUENCE [LARGE SCALE GENOMIC DNA]</scope>
    <source>
        <strain evidence="3 4">DSM 29466</strain>
    </source>
</reference>
<comment type="caution">
    <text evidence="3">The sequence shown here is derived from an EMBL/GenBank/DDBJ whole genome shotgun (WGS) entry which is preliminary data.</text>
</comment>
<gene>
    <name evidence="3" type="ORF">BCF46_1455</name>
</gene>
<dbReference type="CDD" id="cd00838">
    <property type="entry name" value="MPP_superfamily"/>
    <property type="match status" value="1"/>
</dbReference>
<dbReference type="Pfam" id="PF12850">
    <property type="entry name" value="Metallophos_2"/>
    <property type="match status" value="1"/>
</dbReference>
<dbReference type="AlphaFoldDB" id="A0A497WU60"/>
<evidence type="ECO:0000256" key="1">
    <source>
        <dbReference type="ARBA" id="ARBA00008950"/>
    </source>
</evidence>
<sequence>MTSIRDLGELSGEVLLFGGAYSNVQALDAVIMTASARGIPASRCIFTGDVVAYCADALACAERLAGMGCHTILGNCEQQLLNGAADCGCGFEEGSACDVASQTWFEHASRQIGPRASDFWGDTPDWLTFTHSGQRYAVIHGGALDVAQFIWPSDTGAVFEAEFAEIEAKTGIIDAVICGHSGIPFERVIGARRWINAGVIGMPPHDGRPATRYAILSGDGVRFHSLNYDTDAAARAMENAGLVQGYEAGIRSGLWPSEDVLPSALRR</sequence>
<evidence type="ECO:0000313" key="4">
    <source>
        <dbReference type="Proteomes" id="UP000269157"/>
    </source>
</evidence>
<dbReference type="InterPro" id="IPR029052">
    <property type="entry name" value="Metallo-depent_PP-like"/>
</dbReference>
<dbReference type="RefSeq" id="WP_121023024.1">
    <property type="nucleotide sequence ID" value="NZ_RCCE01000002.1"/>
</dbReference>
<comment type="similarity">
    <text evidence="1">Belongs to the metallophosphoesterase superfamily. YfcE family.</text>
</comment>
<dbReference type="Proteomes" id="UP000269157">
    <property type="component" value="Unassembled WGS sequence"/>
</dbReference>
<dbReference type="EMBL" id="RCCE01000002">
    <property type="protein sequence ID" value="RLJ59307.1"/>
    <property type="molecule type" value="Genomic_DNA"/>
</dbReference>